<accession>A0ABT2TBQ4</accession>
<evidence type="ECO:0000256" key="4">
    <source>
        <dbReference type="ARBA" id="ARBA00023163"/>
    </source>
</evidence>
<dbReference type="PROSITE" id="PS50931">
    <property type="entry name" value="HTH_LYSR"/>
    <property type="match status" value="1"/>
</dbReference>
<proteinExistence type="inferred from homology"/>
<dbReference type="RefSeq" id="WP_267304067.1">
    <property type="nucleotide sequence ID" value="NZ_JAOQJX010000011.1"/>
</dbReference>
<dbReference type="Proteomes" id="UP001652394">
    <property type="component" value="Unassembled WGS sequence"/>
</dbReference>
<dbReference type="SUPFAM" id="SSF46785">
    <property type="entry name" value="Winged helix' DNA-binding domain"/>
    <property type="match status" value="1"/>
</dbReference>
<dbReference type="PANTHER" id="PTHR30419">
    <property type="entry name" value="HTH-TYPE TRANSCRIPTIONAL REGULATOR YBHD"/>
    <property type="match status" value="1"/>
</dbReference>
<dbReference type="InterPro" id="IPR005119">
    <property type="entry name" value="LysR_subst-bd"/>
</dbReference>
<sequence length="316" mass="36410">MFGGMNYVYEVYKERSFSKAAEKLYISQPALSAMIKKIETKIGMPLFDRSMTPVQLTECGKKYIKTAEKIMDLEDEFAYYVGNLSELKTGHLSVGGTYLFSAFIIPPIIKKFGDTYPHVKISLFEGDTPLLEEKIFAGELDILIDNYILDEKIYEKKIFMEEHLILAVPAAFESNKKVRKYQMTAEDIRNDLHLDPIFPGVPLQNFKDVPFVVLRSHNDTRERVEAICRRAGMQPKYSLKLNQLLTTYHLTEYGMGASFVSDTVVKSLPADAGVVFYKIDDPETVRKVYLYYRKNKYLTRSMSEFIKFAIPEIELQ</sequence>
<keyword evidence="3" id="KW-0238">DNA-binding</keyword>
<dbReference type="Gene3D" id="3.40.190.290">
    <property type="match status" value="1"/>
</dbReference>
<organism evidence="6 7">
    <name type="scientific">Faecalicatena acetigenes</name>
    <dbReference type="NCBI Taxonomy" id="2981790"/>
    <lineage>
        <taxon>Bacteria</taxon>
        <taxon>Bacillati</taxon>
        <taxon>Bacillota</taxon>
        <taxon>Clostridia</taxon>
        <taxon>Lachnospirales</taxon>
        <taxon>Lachnospiraceae</taxon>
        <taxon>Faecalicatena</taxon>
    </lineage>
</organism>
<dbReference type="Pfam" id="PF03466">
    <property type="entry name" value="LysR_substrate"/>
    <property type="match status" value="1"/>
</dbReference>
<dbReference type="Gene3D" id="1.10.10.10">
    <property type="entry name" value="Winged helix-like DNA-binding domain superfamily/Winged helix DNA-binding domain"/>
    <property type="match status" value="1"/>
</dbReference>
<evidence type="ECO:0000256" key="1">
    <source>
        <dbReference type="ARBA" id="ARBA00009437"/>
    </source>
</evidence>
<protein>
    <submittedName>
        <fullName evidence="6">LysR family transcriptional regulator</fullName>
    </submittedName>
</protein>
<name>A0ABT2TBQ4_9FIRM</name>
<dbReference type="Pfam" id="PF00126">
    <property type="entry name" value="HTH_1"/>
    <property type="match status" value="1"/>
</dbReference>
<dbReference type="CDD" id="cd05466">
    <property type="entry name" value="PBP2_LTTR_substrate"/>
    <property type="match status" value="1"/>
</dbReference>
<keyword evidence="7" id="KW-1185">Reference proteome</keyword>
<comment type="similarity">
    <text evidence="1">Belongs to the LysR transcriptional regulatory family.</text>
</comment>
<comment type="caution">
    <text evidence="6">The sequence shown here is derived from an EMBL/GenBank/DDBJ whole genome shotgun (WGS) entry which is preliminary data.</text>
</comment>
<evidence type="ECO:0000313" key="6">
    <source>
        <dbReference type="EMBL" id="MCU6747667.1"/>
    </source>
</evidence>
<dbReference type="InterPro" id="IPR050950">
    <property type="entry name" value="HTH-type_LysR_regulators"/>
</dbReference>
<keyword evidence="4" id="KW-0804">Transcription</keyword>
<dbReference type="SUPFAM" id="SSF53850">
    <property type="entry name" value="Periplasmic binding protein-like II"/>
    <property type="match status" value="1"/>
</dbReference>
<evidence type="ECO:0000256" key="2">
    <source>
        <dbReference type="ARBA" id="ARBA00023015"/>
    </source>
</evidence>
<evidence type="ECO:0000313" key="7">
    <source>
        <dbReference type="Proteomes" id="UP001652394"/>
    </source>
</evidence>
<dbReference type="InterPro" id="IPR036388">
    <property type="entry name" value="WH-like_DNA-bd_sf"/>
</dbReference>
<evidence type="ECO:0000259" key="5">
    <source>
        <dbReference type="PROSITE" id="PS50931"/>
    </source>
</evidence>
<keyword evidence="2" id="KW-0805">Transcription regulation</keyword>
<dbReference type="InterPro" id="IPR000847">
    <property type="entry name" value="LysR_HTH_N"/>
</dbReference>
<feature type="domain" description="HTH lysR-type" evidence="5">
    <location>
        <begin position="1"/>
        <end position="57"/>
    </location>
</feature>
<gene>
    <name evidence="6" type="ORF">OCV51_08360</name>
</gene>
<dbReference type="PANTHER" id="PTHR30419:SF8">
    <property type="entry name" value="NITROGEN ASSIMILATION TRANSCRIPTIONAL ACTIVATOR-RELATED"/>
    <property type="match status" value="1"/>
</dbReference>
<dbReference type="PRINTS" id="PR00039">
    <property type="entry name" value="HTHLYSR"/>
</dbReference>
<dbReference type="InterPro" id="IPR036390">
    <property type="entry name" value="WH_DNA-bd_sf"/>
</dbReference>
<reference evidence="6 7" key="1">
    <citation type="journal article" date="2021" name="ISME Commun">
        <title>Automated analysis of genomic sequences facilitates high-throughput and comprehensive description of bacteria.</title>
        <authorList>
            <person name="Hitch T.C.A."/>
        </authorList>
    </citation>
    <scope>NUCLEOTIDE SEQUENCE [LARGE SCALE GENOMIC DNA]</scope>
    <source>
        <strain evidence="6 7">H2_18</strain>
    </source>
</reference>
<evidence type="ECO:0000256" key="3">
    <source>
        <dbReference type="ARBA" id="ARBA00023125"/>
    </source>
</evidence>
<dbReference type="EMBL" id="JAOQJX010000011">
    <property type="protein sequence ID" value="MCU6747667.1"/>
    <property type="molecule type" value="Genomic_DNA"/>
</dbReference>